<dbReference type="SUPFAM" id="SSF54631">
    <property type="entry name" value="CBS-domain pair"/>
    <property type="match status" value="1"/>
</dbReference>
<proteinExistence type="predicted"/>
<dbReference type="RefSeq" id="WP_011462961.1">
    <property type="nucleotide sequence ID" value="NC_007908.1"/>
</dbReference>
<organism evidence="4 5">
    <name type="scientific">Albidiferax ferrireducens (strain ATCC BAA-621 / DSM 15236 / T118)</name>
    <name type="common">Rhodoferax ferrireducens</name>
    <dbReference type="NCBI Taxonomy" id="338969"/>
    <lineage>
        <taxon>Bacteria</taxon>
        <taxon>Pseudomonadati</taxon>
        <taxon>Pseudomonadota</taxon>
        <taxon>Betaproteobacteria</taxon>
        <taxon>Burkholderiales</taxon>
        <taxon>Comamonadaceae</taxon>
        <taxon>Rhodoferax</taxon>
    </lineage>
</organism>
<dbReference type="KEGG" id="rfr:Rfer_0637"/>
<protein>
    <submittedName>
        <fullName evidence="4">Putative signal-transduction protein with CBS domains</fullName>
    </submittedName>
</protein>
<reference evidence="5" key="1">
    <citation type="submission" date="2006-02" db="EMBL/GenBank/DDBJ databases">
        <title>Complete sequence of chromosome of Rhodoferax ferrireducens DSM 15236.</title>
        <authorList>
            <person name="Copeland A."/>
            <person name="Lucas S."/>
            <person name="Lapidus A."/>
            <person name="Barry K."/>
            <person name="Detter J.C."/>
            <person name="Glavina del Rio T."/>
            <person name="Hammon N."/>
            <person name="Israni S."/>
            <person name="Pitluck S."/>
            <person name="Brettin T."/>
            <person name="Bruce D."/>
            <person name="Han C."/>
            <person name="Tapia R."/>
            <person name="Gilna P."/>
            <person name="Kiss H."/>
            <person name="Schmutz J."/>
            <person name="Larimer F."/>
            <person name="Land M."/>
            <person name="Kyrpides N."/>
            <person name="Ivanova N."/>
            <person name="Richardson P."/>
        </authorList>
    </citation>
    <scope>NUCLEOTIDE SEQUENCE [LARGE SCALE GENOMIC DNA]</scope>
    <source>
        <strain evidence="5">ATCC BAA-621 / DSM 15236 / T118</strain>
    </source>
</reference>
<dbReference type="InterPro" id="IPR000644">
    <property type="entry name" value="CBS_dom"/>
</dbReference>
<feature type="domain" description="CBS" evidence="3">
    <location>
        <begin position="10"/>
        <end position="67"/>
    </location>
</feature>
<keyword evidence="5" id="KW-1185">Reference proteome</keyword>
<dbReference type="eggNOG" id="COG2905">
    <property type="taxonomic scope" value="Bacteria"/>
</dbReference>
<dbReference type="STRING" id="338969.Rfer_0637"/>
<evidence type="ECO:0000256" key="2">
    <source>
        <dbReference type="PROSITE-ProRule" id="PRU00703"/>
    </source>
</evidence>
<evidence type="ECO:0000313" key="5">
    <source>
        <dbReference type="Proteomes" id="UP000008332"/>
    </source>
</evidence>
<dbReference type="Gene3D" id="3.10.580.10">
    <property type="entry name" value="CBS-domain"/>
    <property type="match status" value="1"/>
</dbReference>
<dbReference type="EMBL" id="CP000267">
    <property type="protein sequence ID" value="ABD68388.1"/>
    <property type="molecule type" value="Genomic_DNA"/>
</dbReference>
<dbReference type="PANTHER" id="PTHR43080">
    <property type="entry name" value="CBS DOMAIN-CONTAINING PROTEIN CBSX3, MITOCHONDRIAL"/>
    <property type="match status" value="1"/>
</dbReference>
<keyword evidence="1 2" id="KW-0129">CBS domain</keyword>
<accession>Q221B5</accession>
<evidence type="ECO:0000313" key="4">
    <source>
        <dbReference type="EMBL" id="ABD68388.1"/>
    </source>
</evidence>
<dbReference type="InterPro" id="IPR046342">
    <property type="entry name" value="CBS_dom_sf"/>
</dbReference>
<dbReference type="Pfam" id="PF00571">
    <property type="entry name" value="CBS"/>
    <property type="match status" value="2"/>
</dbReference>
<gene>
    <name evidence="4" type="ordered locus">Rfer_0637</name>
</gene>
<evidence type="ECO:0000259" key="3">
    <source>
        <dbReference type="PROSITE" id="PS51371"/>
    </source>
</evidence>
<name>Q221B5_ALBFT</name>
<dbReference type="SMART" id="SM00116">
    <property type="entry name" value="CBS"/>
    <property type="match status" value="2"/>
</dbReference>
<dbReference type="OrthoDB" id="9807125at2"/>
<dbReference type="HOGENOM" id="CLU_040681_12_1_4"/>
<dbReference type="PANTHER" id="PTHR43080:SF2">
    <property type="entry name" value="CBS DOMAIN-CONTAINING PROTEIN"/>
    <property type="match status" value="1"/>
</dbReference>
<dbReference type="PROSITE" id="PS51371">
    <property type="entry name" value="CBS"/>
    <property type="match status" value="2"/>
</dbReference>
<feature type="domain" description="CBS" evidence="3">
    <location>
        <begin position="76"/>
        <end position="132"/>
    </location>
</feature>
<evidence type="ECO:0000256" key="1">
    <source>
        <dbReference type="ARBA" id="ARBA00023122"/>
    </source>
</evidence>
<dbReference type="AlphaFoldDB" id="Q221B5"/>
<dbReference type="Proteomes" id="UP000008332">
    <property type="component" value="Chromosome"/>
</dbReference>
<sequence>MFDQPIKSIMEQKKFLTAPPETTVSDAARLMADRNVGAVLVVADEHLLGIFTERDAVFRVIAKGRDANTTQLTEVMTVDPKTLEPGKTYGHALLIMQENGFRHVPVVENGRPVGIISSRNAMDPDLEEYVFEARRREHLR</sequence>
<dbReference type="InterPro" id="IPR051257">
    <property type="entry name" value="Diverse_CBS-Domain"/>
</dbReference>